<name>A0A6C0AW88_9ZZZZ</name>
<dbReference type="EMBL" id="MN738774">
    <property type="protein sequence ID" value="QHS84197.1"/>
    <property type="molecule type" value="Genomic_DNA"/>
</dbReference>
<dbReference type="SUPFAM" id="SSF55945">
    <property type="entry name" value="TATA-box binding protein-like"/>
    <property type="match status" value="1"/>
</dbReference>
<proteinExistence type="predicted"/>
<evidence type="ECO:0000313" key="1">
    <source>
        <dbReference type="EMBL" id="QHS84197.1"/>
    </source>
</evidence>
<dbReference type="InterPro" id="IPR012295">
    <property type="entry name" value="TBP_dom_sf"/>
</dbReference>
<dbReference type="Gene3D" id="3.30.310.10">
    <property type="entry name" value="TATA-Binding Protein"/>
    <property type="match status" value="2"/>
</dbReference>
<organism evidence="1">
    <name type="scientific">viral metagenome</name>
    <dbReference type="NCBI Taxonomy" id="1070528"/>
    <lineage>
        <taxon>unclassified sequences</taxon>
        <taxon>metagenomes</taxon>
        <taxon>organismal metagenomes</taxon>
    </lineage>
</organism>
<accession>A0A6C0AW88</accession>
<sequence>MDSLNNDWESFLDDDNIDINIINDRTQNIDTDCSYNIPKSTPLYISTKTKISYLNVDNIDLYNTFWKIPVMSYHEMKTGVVKKQMKFNLTSEEELNDINEKLKNIEYYKTDIIHSNKYNHGKKQIFKDVRKINIGLSKRDITSYRSKQKSAFYNCFVVILRIRDNNIFKEIHVKIFNTGKLEIPGIQDDNLYNKILEEIVYILKINTQNDNITIPAHSDTVLINSNFRCGYYIDRDKMYNILKYKYNINATYDACSYPGIQCKYQVSDSSAISFMIFRTGSVLIVGKCEMDTLNEVYEFLVKMLHDEYSNVQICNNTESTNTNTKNVKIRKKNIFVNSIHC</sequence>
<dbReference type="AlphaFoldDB" id="A0A6C0AW88"/>
<reference evidence="1" key="1">
    <citation type="journal article" date="2020" name="Nature">
        <title>Giant virus diversity and host interactions through global metagenomics.</title>
        <authorList>
            <person name="Schulz F."/>
            <person name="Roux S."/>
            <person name="Paez-Espino D."/>
            <person name="Jungbluth S."/>
            <person name="Walsh D.A."/>
            <person name="Denef V.J."/>
            <person name="McMahon K.D."/>
            <person name="Konstantinidis K.T."/>
            <person name="Eloe-Fadrosh E.A."/>
            <person name="Kyrpides N.C."/>
            <person name="Woyke T."/>
        </authorList>
    </citation>
    <scope>NUCLEOTIDE SEQUENCE</scope>
    <source>
        <strain evidence="1">GVMAG-S-ERX555965-48</strain>
    </source>
</reference>
<evidence type="ECO:0008006" key="2">
    <source>
        <dbReference type="Google" id="ProtNLM"/>
    </source>
</evidence>
<protein>
    <recommendedName>
        <fullName evidence="2">TATA-box binding protein</fullName>
    </recommendedName>
</protein>